<dbReference type="AlphaFoldDB" id="A0A820CYG4"/>
<accession>A0A820CYG4</accession>
<organism evidence="2 3">
    <name type="scientific">Adineta steineri</name>
    <dbReference type="NCBI Taxonomy" id="433720"/>
    <lineage>
        <taxon>Eukaryota</taxon>
        <taxon>Metazoa</taxon>
        <taxon>Spiralia</taxon>
        <taxon>Gnathifera</taxon>
        <taxon>Rotifera</taxon>
        <taxon>Eurotatoria</taxon>
        <taxon>Bdelloidea</taxon>
        <taxon>Adinetida</taxon>
        <taxon>Adinetidae</taxon>
        <taxon>Adineta</taxon>
    </lineage>
</organism>
<proteinExistence type="predicted"/>
<protein>
    <submittedName>
        <fullName evidence="2">Uncharacterized protein</fullName>
    </submittedName>
</protein>
<evidence type="ECO:0000313" key="3">
    <source>
        <dbReference type="Proteomes" id="UP000663844"/>
    </source>
</evidence>
<sequence length="59" mass="6847">MPYILIDDLQAIDSNTIGLFGIDKQNEKVGQSKRGDRIYLHEIDNIPVEHGRFIFNYPK</sequence>
<feature type="non-terminal residue" evidence="2">
    <location>
        <position position="1"/>
    </location>
</feature>
<dbReference type="Proteomes" id="UP000663844">
    <property type="component" value="Unassembled WGS sequence"/>
</dbReference>
<gene>
    <name evidence="1" type="ORF">JYZ213_LOCUS45206</name>
    <name evidence="2" type="ORF">OXD698_LOCUS41914</name>
</gene>
<dbReference type="EMBL" id="CAJNOG010003506">
    <property type="protein sequence ID" value="CAF1532187.1"/>
    <property type="molecule type" value="Genomic_DNA"/>
</dbReference>
<reference evidence="2" key="1">
    <citation type="submission" date="2021-02" db="EMBL/GenBank/DDBJ databases">
        <authorList>
            <person name="Nowell W R."/>
        </authorList>
    </citation>
    <scope>NUCLEOTIDE SEQUENCE</scope>
</reference>
<name>A0A820CYG4_9BILA</name>
<dbReference type="Proteomes" id="UP000663845">
    <property type="component" value="Unassembled WGS sequence"/>
</dbReference>
<evidence type="ECO:0000313" key="1">
    <source>
        <dbReference type="EMBL" id="CAF1532187.1"/>
    </source>
</evidence>
<comment type="caution">
    <text evidence="2">The sequence shown here is derived from an EMBL/GenBank/DDBJ whole genome shotgun (WGS) entry which is preliminary data.</text>
</comment>
<evidence type="ECO:0000313" key="2">
    <source>
        <dbReference type="EMBL" id="CAF4221771.1"/>
    </source>
</evidence>
<dbReference type="EMBL" id="CAJOAZ010010496">
    <property type="protein sequence ID" value="CAF4221771.1"/>
    <property type="molecule type" value="Genomic_DNA"/>
</dbReference>